<evidence type="ECO:0000256" key="3">
    <source>
        <dbReference type="ARBA" id="ARBA00022692"/>
    </source>
</evidence>
<evidence type="ECO:0000256" key="6">
    <source>
        <dbReference type="SAM" id="Phobius"/>
    </source>
</evidence>
<proteinExistence type="predicted"/>
<reference evidence="8 9" key="2">
    <citation type="journal article" date="2013" name="Genome Announc.">
        <title>Genome Sequence of Growth-Improving Paenibacillus mucilaginosus Strain KNP414.</title>
        <authorList>
            <person name="Lu J.J."/>
            <person name="Wang J.F."/>
            <person name="Hu X.F."/>
        </authorList>
    </citation>
    <scope>NUCLEOTIDE SEQUENCE [LARGE SCALE GENOMIC DNA]</scope>
    <source>
        <strain evidence="8 9">KNP414</strain>
    </source>
</reference>
<dbReference type="RefSeq" id="WP_013921303.1">
    <property type="nucleotide sequence ID" value="NC_015690.1"/>
</dbReference>
<dbReference type="PANTHER" id="PTHR33885">
    <property type="entry name" value="PHAGE SHOCK PROTEIN C"/>
    <property type="match status" value="1"/>
</dbReference>
<keyword evidence="5 6" id="KW-0472">Membrane</keyword>
<organism evidence="8 9">
    <name type="scientific">Paenibacillus mucilaginosus (strain KNP414)</name>
    <dbReference type="NCBI Taxonomy" id="1036673"/>
    <lineage>
        <taxon>Bacteria</taxon>
        <taxon>Bacillati</taxon>
        <taxon>Bacillota</taxon>
        <taxon>Bacilli</taxon>
        <taxon>Bacillales</taxon>
        <taxon>Paenibacillaceae</taxon>
        <taxon>Paenibacillus</taxon>
    </lineage>
</organism>
<evidence type="ECO:0000256" key="4">
    <source>
        <dbReference type="ARBA" id="ARBA00022989"/>
    </source>
</evidence>
<dbReference type="PATRIC" id="fig|1036673.3.peg.7149"/>
<evidence type="ECO:0000256" key="5">
    <source>
        <dbReference type="ARBA" id="ARBA00023136"/>
    </source>
</evidence>
<comment type="subcellular location">
    <subcellularLocation>
        <location evidence="1">Cell membrane</location>
        <topology evidence="1">Single-pass membrane protein</topology>
    </subcellularLocation>
</comment>
<dbReference type="HOGENOM" id="CLU_143433_4_0_9"/>
<evidence type="ECO:0000256" key="1">
    <source>
        <dbReference type="ARBA" id="ARBA00004162"/>
    </source>
</evidence>
<dbReference type="Proteomes" id="UP000006620">
    <property type="component" value="Chromosome"/>
</dbReference>
<feature type="domain" description="Phage shock protein PspC N-terminal" evidence="7">
    <location>
        <begin position="2"/>
        <end position="60"/>
    </location>
</feature>
<dbReference type="PANTHER" id="PTHR33885:SF3">
    <property type="entry name" value="PHAGE SHOCK PROTEIN C"/>
    <property type="match status" value="1"/>
</dbReference>
<evidence type="ECO:0000259" key="7">
    <source>
        <dbReference type="Pfam" id="PF04024"/>
    </source>
</evidence>
<gene>
    <name evidence="8" type="ordered locus">KNP414_07670</name>
</gene>
<dbReference type="InterPro" id="IPR007168">
    <property type="entry name" value="Phageshock_PspC_N"/>
</dbReference>
<evidence type="ECO:0000313" key="8">
    <source>
        <dbReference type="EMBL" id="AEI46156.1"/>
    </source>
</evidence>
<keyword evidence="3 6" id="KW-0812">Transmembrane</keyword>
<reference evidence="9" key="1">
    <citation type="submission" date="2011-06" db="EMBL/GenBank/DDBJ databases">
        <title>Complete genome sequence of Paenibacillus mucilaginosus KNP414.</title>
        <authorList>
            <person name="Wang J."/>
            <person name="Hu S."/>
            <person name="Hu X."/>
            <person name="Zhang B."/>
            <person name="Dong D."/>
            <person name="Zhang S."/>
            <person name="Zhao K."/>
            <person name="Wu D."/>
        </authorList>
    </citation>
    <scope>NUCLEOTIDE SEQUENCE [LARGE SCALE GENOMIC DNA]</scope>
    <source>
        <strain evidence="9">KNP414</strain>
    </source>
</reference>
<dbReference type="KEGG" id="pms:KNP414_07670"/>
<evidence type="ECO:0000313" key="9">
    <source>
        <dbReference type="Proteomes" id="UP000006620"/>
    </source>
</evidence>
<sequence>MKRWYRSVSDKKLTGLCGGLAQYLNLDPTLLRVLVVILTFASSGSLILFYFLAALMVPKEPYSGSFPHS</sequence>
<dbReference type="EMBL" id="CP002869">
    <property type="protein sequence ID" value="AEI46156.1"/>
    <property type="molecule type" value="Genomic_DNA"/>
</dbReference>
<feature type="transmembrane region" description="Helical" evidence="6">
    <location>
        <begin position="33"/>
        <end position="57"/>
    </location>
</feature>
<accession>F8FES1</accession>
<protein>
    <submittedName>
        <fullName evidence="8">Phage shock protein C, PspC</fullName>
    </submittedName>
</protein>
<keyword evidence="4 6" id="KW-1133">Transmembrane helix</keyword>
<keyword evidence="2" id="KW-1003">Cell membrane</keyword>
<dbReference type="Pfam" id="PF04024">
    <property type="entry name" value="PspC"/>
    <property type="match status" value="1"/>
</dbReference>
<dbReference type="AlphaFoldDB" id="F8FES1"/>
<evidence type="ECO:0000256" key="2">
    <source>
        <dbReference type="ARBA" id="ARBA00022475"/>
    </source>
</evidence>
<dbReference type="GO" id="GO:0005886">
    <property type="term" value="C:plasma membrane"/>
    <property type="evidence" value="ECO:0007669"/>
    <property type="project" value="UniProtKB-SubCell"/>
</dbReference>
<name>F8FES1_PAEMK</name>
<dbReference type="InterPro" id="IPR052027">
    <property type="entry name" value="PspC"/>
</dbReference>